<protein>
    <submittedName>
        <fullName evidence="2">DUF1761 domain-containing protein</fullName>
    </submittedName>
</protein>
<keyword evidence="1" id="KW-1133">Transmembrane helix</keyword>
<keyword evidence="3" id="KW-1185">Reference proteome</keyword>
<reference evidence="2" key="1">
    <citation type="submission" date="2021-06" db="EMBL/GenBank/DDBJ databases">
        <title>Thalassococcus sp. CAU 1522 isolated from sea sand, Republic of Korea.</title>
        <authorList>
            <person name="Kim W."/>
        </authorList>
    </citation>
    <scope>NUCLEOTIDE SEQUENCE</scope>
    <source>
        <strain evidence="2">CAU 1522</strain>
    </source>
</reference>
<dbReference type="InterPro" id="IPR013879">
    <property type="entry name" value="DUF1761"/>
</dbReference>
<dbReference type="EMBL" id="JAHRWL010000001">
    <property type="protein sequence ID" value="MBV2359519.1"/>
    <property type="molecule type" value="Genomic_DNA"/>
</dbReference>
<evidence type="ECO:0000256" key="1">
    <source>
        <dbReference type="SAM" id="Phobius"/>
    </source>
</evidence>
<dbReference type="Proteomes" id="UP001166293">
    <property type="component" value="Unassembled WGS sequence"/>
</dbReference>
<organism evidence="2 3">
    <name type="scientific">Thalassococcus arenae</name>
    <dbReference type="NCBI Taxonomy" id="2851652"/>
    <lineage>
        <taxon>Bacteria</taxon>
        <taxon>Pseudomonadati</taxon>
        <taxon>Pseudomonadota</taxon>
        <taxon>Alphaproteobacteria</taxon>
        <taxon>Rhodobacterales</taxon>
        <taxon>Roseobacteraceae</taxon>
        <taxon>Thalassococcus</taxon>
    </lineage>
</organism>
<feature type="transmembrane region" description="Helical" evidence="1">
    <location>
        <begin position="77"/>
        <end position="97"/>
    </location>
</feature>
<feature type="transmembrane region" description="Helical" evidence="1">
    <location>
        <begin position="48"/>
        <end position="65"/>
    </location>
</feature>
<sequence length="131" mass="13245">MGLISVLAAAAASWAFGAVWYMALARPWMAASGVAVGADGKPANSSNPMPFVVSLACAVLVAGMMRHNFALSGVDTVGKGLVSGLGIGLFLATPWIATNYAFAGRPARLTLIDGGYATIGCAIMGLVLTLL</sequence>
<dbReference type="Pfam" id="PF08570">
    <property type="entry name" value="DUF1761"/>
    <property type="match status" value="1"/>
</dbReference>
<keyword evidence="1" id="KW-0472">Membrane</keyword>
<dbReference type="RefSeq" id="WP_217777322.1">
    <property type="nucleotide sequence ID" value="NZ_JAHRWL010000001.1"/>
</dbReference>
<gene>
    <name evidence="2" type="ORF">KUH32_07020</name>
</gene>
<keyword evidence="1" id="KW-0812">Transmembrane</keyword>
<feature type="transmembrane region" description="Helical" evidence="1">
    <location>
        <begin position="109"/>
        <end position="130"/>
    </location>
</feature>
<accession>A0ABS6N684</accession>
<comment type="caution">
    <text evidence="2">The sequence shown here is derived from an EMBL/GenBank/DDBJ whole genome shotgun (WGS) entry which is preliminary data.</text>
</comment>
<evidence type="ECO:0000313" key="3">
    <source>
        <dbReference type="Proteomes" id="UP001166293"/>
    </source>
</evidence>
<proteinExistence type="predicted"/>
<evidence type="ECO:0000313" key="2">
    <source>
        <dbReference type="EMBL" id="MBV2359519.1"/>
    </source>
</evidence>
<name>A0ABS6N684_9RHOB</name>